<dbReference type="FunFam" id="1.20.1250.20:FF:000409">
    <property type="entry name" value="MFS general substrate transporter"/>
    <property type="match status" value="1"/>
</dbReference>
<dbReference type="AlphaFoldDB" id="A0A6A6U9U3"/>
<sequence length="488" mass="54713">MAHGPDDKTGGVSYDNYHTDSNNDIDGPEFTPAEEKKIWRRVDLRLVVLIGFMYCVSLMDRANLSNAKVAGMESDPRDPKFKHEQGLNLIGFRYNIMSLVFFPPYIIFQIPSTVIVRALGPRLHLGTITLLWGSVMVAMAFVNDWQVMAGMRVLLGILEAGFFPSCVYLLSTWYTRYEMGKRYSLFYILGCVASAFAGLLAYGIMSLQGKANMAAWRWIFLTIFMALLGYALIVGFPDQWKPSWHFLSEREVKYVLSKVNEDRGDAVVEPFSMGVYLRSALDWKIWCYAMIFFNNTTVTYGLAYFLPDILRKSLHYDQKMSQIMGAPPYIAAGVVMYLTGWIGDKYQIRGPIIIFNMILSLIGIPLLGWTTNGSVRYFGIFLLAAGVNANIPVTMTYQANNIRGQWKRAFCSATLVGFGGIGGIAGSLVFRAQDAPAYKPGLFACMACCILNIVIVTILTLNFTKRNRDARAGKKFIEGADDGFLYTI</sequence>
<organism evidence="9 10">
    <name type="scientific">Microthyrium microscopicum</name>
    <dbReference type="NCBI Taxonomy" id="703497"/>
    <lineage>
        <taxon>Eukaryota</taxon>
        <taxon>Fungi</taxon>
        <taxon>Dikarya</taxon>
        <taxon>Ascomycota</taxon>
        <taxon>Pezizomycotina</taxon>
        <taxon>Dothideomycetes</taxon>
        <taxon>Dothideomycetes incertae sedis</taxon>
        <taxon>Microthyriales</taxon>
        <taxon>Microthyriaceae</taxon>
        <taxon>Microthyrium</taxon>
    </lineage>
</organism>
<dbReference type="GO" id="GO:0022857">
    <property type="term" value="F:transmembrane transporter activity"/>
    <property type="evidence" value="ECO:0007669"/>
    <property type="project" value="InterPro"/>
</dbReference>
<dbReference type="PANTHER" id="PTHR43791:SF47">
    <property type="entry name" value="MAJOR FACILITATOR SUPERFAMILY (MFS) PROFILE DOMAIN-CONTAINING PROTEIN-RELATED"/>
    <property type="match status" value="1"/>
</dbReference>
<feature type="transmembrane region" description="Helical" evidence="7">
    <location>
        <begin position="154"/>
        <end position="173"/>
    </location>
</feature>
<dbReference type="InterPro" id="IPR020846">
    <property type="entry name" value="MFS_dom"/>
</dbReference>
<feature type="transmembrane region" description="Helical" evidence="7">
    <location>
        <begin position="96"/>
        <end position="116"/>
    </location>
</feature>
<keyword evidence="10" id="KW-1185">Reference proteome</keyword>
<feature type="transmembrane region" description="Helical" evidence="7">
    <location>
        <begin position="326"/>
        <end position="343"/>
    </location>
</feature>
<comment type="subcellular location">
    <subcellularLocation>
        <location evidence="1">Membrane</location>
        <topology evidence="1">Multi-pass membrane protein</topology>
    </subcellularLocation>
</comment>
<dbReference type="SUPFAM" id="SSF103473">
    <property type="entry name" value="MFS general substrate transporter"/>
    <property type="match status" value="1"/>
</dbReference>
<dbReference type="InterPro" id="IPR036259">
    <property type="entry name" value="MFS_trans_sf"/>
</dbReference>
<evidence type="ECO:0000256" key="3">
    <source>
        <dbReference type="ARBA" id="ARBA00022692"/>
    </source>
</evidence>
<feature type="transmembrane region" description="Helical" evidence="7">
    <location>
        <begin position="350"/>
        <end position="369"/>
    </location>
</feature>
<keyword evidence="4 7" id="KW-1133">Transmembrane helix</keyword>
<dbReference type="Proteomes" id="UP000799302">
    <property type="component" value="Unassembled WGS sequence"/>
</dbReference>
<keyword evidence="2" id="KW-0813">Transport</keyword>
<evidence type="ECO:0000256" key="7">
    <source>
        <dbReference type="SAM" id="Phobius"/>
    </source>
</evidence>
<evidence type="ECO:0000256" key="1">
    <source>
        <dbReference type="ARBA" id="ARBA00004141"/>
    </source>
</evidence>
<keyword evidence="3 7" id="KW-0812">Transmembrane</keyword>
<feature type="domain" description="Major facilitator superfamily (MFS) profile" evidence="8">
    <location>
        <begin position="46"/>
        <end position="465"/>
    </location>
</feature>
<dbReference type="EMBL" id="MU004236">
    <property type="protein sequence ID" value="KAF2668376.1"/>
    <property type="molecule type" value="Genomic_DNA"/>
</dbReference>
<dbReference type="Gene3D" id="1.20.1250.20">
    <property type="entry name" value="MFS general substrate transporter like domains"/>
    <property type="match status" value="2"/>
</dbReference>
<evidence type="ECO:0000313" key="10">
    <source>
        <dbReference type="Proteomes" id="UP000799302"/>
    </source>
</evidence>
<accession>A0A6A6U9U3</accession>
<feature type="transmembrane region" description="Helical" evidence="7">
    <location>
        <begin position="409"/>
        <end position="429"/>
    </location>
</feature>
<evidence type="ECO:0000256" key="4">
    <source>
        <dbReference type="ARBA" id="ARBA00022989"/>
    </source>
</evidence>
<keyword evidence="5 7" id="KW-0472">Membrane</keyword>
<feature type="transmembrane region" description="Helical" evidence="7">
    <location>
        <begin position="285"/>
        <end position="306"/>
    </location>
</feature>
<protein>
    <submittedName>
        <fullName evidence="9">MFS general substrate transporter</fullName>
    </submittedName>
</protein>
<name>A0A6A6U9U3_9PEZI</name>
<reference evidence="9" key="1">
    <citation type="journal article" date="2020" name="Stud. Mycol.">
        <title>101 Dothideomycetes genomes: a test case for predicting lifestyles and emergence of pathogens.</title>
        <authorList>
            <person name="Haridas S."/>
            <person name="Albert R."/>
            <person name="Binder M."/>
            <person name="Bloem J."/>
            <person name="Labutti K."/>
            <person name="Salamov A."/>
            <person name="Andreopoulos B."/>
            <person name="Baker S."/>
            <person name="Barry K."/>
            <person name="Bills G."/>
            <person name="Bluhm B."/>
            <person name="Cannon C."/>
            <person name="Castanera R."/>
            <person name="Culley D."/>
            <person name="Daum C."/>
            <person name="Ezra D."/>
            <person name="Gonzalez J."/>
            <person name="Henrissat B."/>
            <person name="Kuo A."/>
            <person name="Liang C."/>
            <person name="Lipzen A."/>
            <person name="Lutzoni F."/>
            <person name="Magnuson J."/>
            <person name="Mondo S."/>
            <person name="Nolan M."/>
            <person name="Ohm R."/>
            <person name="Pangilinan J."/>
            <person name="Park H.-J."/>
            <person name="Ramirez L."/>
            <person name="Alfaro M."/>
            <person name="Sun H."/>
            <person name="Tritt A."/>
            <person name="Yoshinaga Y."/>
            <person name="Zwiers L.-H."/>
            <person name="Turgeon B."/>
            <person name="Goodwin S."/>
            <person name="Spatafora J."/>
            <person name="Crous P."/>
            <person name="Grigoriev I."/>
        </authorList>
    </citation>
    <scope>NUCLEOTIDE SEQUENCE</scope>
    <source>
        <strain evidence="9">CBS 115976</strain>
    </source>
</reference>
<evidence type="ECO:0000256" key="2">
    <source>
        <dbReference type="ARBA" id="ARBA00022448"/>
    </source>
</evidence>
<gene>
    <name evidence="9" type="ORF">BT63DRAFT_440552</name>
</gene>
<dbReference type="InterPro" id="IPR011701">
    <property type="entry name" value="MFS"/>
</dbReference>
<evidence type="ECO:0000256" key="6">
    <source>
        <dbReference type="SAM" id="MobiDB-lite"/>
    </source>
</evidence>
<feature type="transmembrane region" description="Helical" evidence="7">
    <location>
        <begin position="185"/>
        <end position="204"/>
    </location>
</feature>
<feature type="transmembrane region" description="Helical" evidence="7">
    <location>
        <begin position="375"/>
        <end position="397"/>
    </location>
</feature>
<proteinExistence type="predicted"/>
<dbReference type="GO" id="GO:0016020">
    <property type="term" value="C:membrane"/>
    <property type="evidence" value="ECO:0007669"/>
    <property type="project" value="UniProtKB-SubCell"/>
</dbReference>
<feature type="transmembrane region" description="Helical" evidence="7">
    <location>
        <begin position="42"/>
        <end position="59"/>
    </location>
</feature>
<feature type="transmembrane region" description="Helical" evidence="7">
    <location>
        <begin position="216"/>
        <end position="236"/>
    </location>
</feature>
<dbReference type="PROSITE" id="PS50850">
    <property type="entry name" value="MFS"/>
    <property type="match status" value="1"/>
</dbReference>
<feature type="transmembrane region" description="Helical" evidence="7">
    <location>
        <begin position="123"/>
        <end position="142"/>
    </location>
</feature>
<evidence type="ECO:0000259" key="8">
    <source>
        <dbReference type="PROSITE" id="PS50850"/>
    </source>
</evidence>
<feature type="region of interest" description="Disordered" evidence="6">
    <location>
        <begin position="1"/>
        <end position="30"/>
    </location>
</feature>
<dbReference type="PANTHER" id="PTHR43791">
    <property type="entry name" value="PERMEASE-RELATED"/>
    <property type="match status" value="1"/>
</dbReference>
<dbReference type="OrthoDB" id="3639251at2759"/>
<evidence type="ECO:0000256" key="5">
    <source>
        <dbReference type="ARBA" id="ARBA00023136"/>
    </source>
</evidence>
<feature type="transmembrane region" description="Helical" evidence="7">
    <location>
        <begin position="441"/>
        <end position="464"/>
    </location>
</feature>
<evidence type="ECO:0000313" key="9">
    <source>
        <dbReference type="EMBL" id="KAF2668376.1"/>
    </source>
</evidence>
<dbReference type="Pfam" id="PF07690">
    <property type="entry name" value="MFS_1"/>
    <property type="match status" value="1"/>
</dbReference>